<reference evidence="1 2" key="1">
    <citation type="submission" date="2015-11" db="EMBL/GenBank/DDBJ databases">
        <title>Genomic analysis of 38 Legionella species identifies large and diverse effector repertoires.</title>
        <authorList>
            <person name="Burstein D."/>
            <person name="Amaro F."/>
            <person name="Zusman T."/>
            <person name="Lifshitz Z."/>
            <person name="Cohen O."/>
            <person name="Gilbert J.A."/>
            <person name="Pupko T."/>
            <person name="Shuman H.A."/>
            <person name="Segal G."/>
        </authorList>
    </citation>
    <scope>NUCLEOTIDE SEQUENCE [LARGE SCALE GENOMIC DNA]</scope>
    <source>
        <strain evidence="1 2">Bercovier 4</strain>
    </source>
</reference>
<gene>
    <name evidence="1" type="ORF">Lisr_2105</name>
</gene>
<dbReference type="AlphaFoldDB" id="A0A0W0VGJ8"/>
<dbReference type="EMBL" id="LNYH01000114">
    <property type="protein sequence ID" value="KTD19255.1"/>
    <property type="molecule type" value="Genomic_DNA"/>
</dbReference>
<sequence>MKDLDLYIRSYEIQKNQTPNELQAFLSILSSIQEEKPEVGMSETKTQLFFNAEKAKNNLAVIETIRSSLEKTDFKNEKPSIIIVKEINKNIDGLAASSETRQFLAYVKKQLESIDYKEEDRKKLDPVLKKSKGSCINIDHILKKKKLNPKLFSQKDISLEHDLTAHVAWAFRYIYIPYLIQILP</sequence>
<accession>A0A0W0VGJ8</accession>
<keyword evidence="2" id="KW-1185">Reference proteome</keyword>
<comment type="caution">
    <text evidence="1">The sequence shown here is derived from an EMBL/GenBank/DDBJ whole genome shotgun (WGS) entry which is preliminary data.</text>
</comment>
<protein>
    <submittedName>
        <fullName evidence="1">Uncharacterized protein</fullName>
    </submittedName>
</protein>
<dbReference type="Proteomes" id="UP000054761">
    <property type="component" value="Unassembled WGS sequence"/>
</dbReference>
<dbReference type="RefSeq" id="WP_058502423.1">
    <property type="nucleotide sequence ID" value="NZ_CAAAJA010000106.1"/>
</dbReference>
<evidence type="ECO:0000313" key="1">
    <source>
        <dbReference type="EMBL" id="KTD19255.1"/>
    </source>
</evidence>
<organism evidence="1 2">
    <name type="scientific">Legionella israelensis</name>
    <dbReference type="NCBI Taxonomy" id="454"/>
    <lineage>
        <taxon>Bacteria</taxon>
        <taxon>Pseudomonadati</taxon>
        <taxon>Pseudomonadota</taxon>
        <taxon>Gammaproteobacteria</taxon>
        <taxon>Legionellales</taxon>
        <taxon>Legionellaceae</taxon>
        <taxon>Legionella</taxon>
    </lineage>
</organism>
<dbReference type="STRING" id="454.Lisr_2105"/>
<evidence type="ECO:0000313" key="2">
    <source>
        <dbReference type="Proteomes" id="UP000054761"/>
    </source>
</evidence>
<name>A0A0W0VGJ8_9GAMM</name>
<dbReference type="PATRIC" id="fig|454.4.peg.2291"/>
<proteinExistence type="predicted"/>